<dbReference type="EMBL" id="NBNE01003739">
    <property type="protein sequence ID" value="OWZ06962.1"/>
    <property type="molecule type" value="Genomic_DNA"/>
</dbReference>
<proteinExistence type="predicted"/>
<evidence type="ECO:0000313" key="2">
    <source>
        <dbReference type="Proteomes" id="UP000198211"/>
    </source>
</evidence>
<sequence>MRDGIYYMRVPRNLKLVMNLMASAVAIGSKPMHTLHSRIGHVGIETMRRLLKPKVNLGIKLKKDELLSWECVPCSEAKMRRMTYKHNLRRHYQPLEKISMDIYSIGNQAASGDTIVDEATRFKWAYLLSKKSDASKHLMSLLK</sequence>
<accession>A0A225VNN8</accession>
<gene>
    <name evidence="1" type="ORF">PHMEG_00020712</name>
</gene>
<comment type="caution">
    <text evidence="1">The sequence shown here is derived from an EMBL/GenBank/DDBJ whole genome shotgun (WGS) entry which is preliminary data.</text>
</comment>
<protein>
    <submittedName>
        <fullName evidence="1">Polyprotein</fullName>
    </submittedName>
</protein>
<keyword evidence="2" id="KW-1185">Reference proteome</keyword>
<dbReference type="AlphaFoldDB" id="A0A225VNN8"/>
<name>A0A225VNN8_9STRA</name>
<dbReference type="OrthoDB" id="8029976at2759"/>
<evidence type="ECO:0000313" key="1">
    <source>
        <dbReference type="EMBL" id="OWZ06962.1"/>
    </source>
</evidence>
<dbReference type="Proteomes" id="UP000198211">
    <property type="component" value="Unassembled WGS sequence"/>
</dbReference>
<organism evidence="1 2">
    <name type="scientific">Phytophthora megakarya</name>
    <dbReference type="NCBI Taxonomy" id="4795"/>
    <lineage>
        <taxon>Eukaryota</taxon>
        <taxon>Sar</taxon>
        <taxon>Stramenopiles</taxon>
        <taxon>Oomycota</taxon>
        <taxon>Peronosporomycetes</taxon>
        <taxon>Peronosporales</taxon>
        <taxon>Peronosporaceae</taxon>
        <taxon>Phytophthora</taxon>
    </lineage>
</organism>
<reference evidence="2" key="1">
    <citation type="submission" date="2017-03" db="EMBL/GenBank/DDBJ databases">
        <title>Phytopthora megakarya and P. palmivora, two closely related causual agents of cacao black pod achieved similar genome size and gene model numbers by different mechanisms.</title>
        <authorList>
            <person name="Ali S."/>
            <person name="Shao J."/>
            <person name="Larry D.J."/>
            <person name="Kronmiller B."/>
            <person name="Shen D."/>
            <person name="Strem M.D."/>
            <person name="Melnick R.L."/>
            <person name="Guiltinan M.J."/>
            <person name="Tyler B.M."/>
            <person name="Meinhardt L.W."/>
            <person name="Bailey B.A."/>
        </authorList>
    </citation>
    <scope>NUCLEOTIDE SEQUENCE [LARGE SCALE GENOMIC DNA]</scope>
    <source>
        <strain evidence="2">zdho120</strain>
    </source>
</reference>